<feature type="transmembrane region" description="Helical" evidence="19">
    <location>
        <begin position="169"/>
        <end position="199"/>
    </location>
</feature>
<keyword evidence="11" id="KW-0249">Electron transport</keyword>
<comment type="subcellular location">
    <subcellularLocation>
        <location evidence="2">Mitochondrion inner membrane</location>
        <topology evidence="2">Multi-pass membrane protein</topology>
    </subcellularLocation>
</comment>
<reference evidence="21" key="2">
    <citation type="journal article" date="2016" name="Int. J. Biol. Sci.">
        <title>The Complete Mitochondrial Genome of two Tetragnatha Spiders (Araneae: Tetragnathidae): Severe Truncation of tRNAs and Novel Gene Rearrangements in Araneae.</title>
        <authorList>
            <person name="Wang Z.L."/>
            <person name="Li C."/>
            <person name="Fang W.Y."/>
            <person name="Yu X.P."/>
        </authorList>
    </citation>
    <scope>NUCLEOTIDE SEQUENCE</scope>
</reference>
<evidence type="ECO:0000256" key="17">
    <source>
        <dbReference type="ARBA" id="ARBA00031028"/>
    </source>
</evidence>
<keyword evidence="7" id="KW-0679">Respiratory chain</keyword>
<evidence type="ECO:0000256" key="12">
    <source>
        <dbReference type="ARBA" id="ARBA00022989"/>
    </source>
</evidence>
<name>A0A0N7BW83_9ARAC</name>
<keyword evidence="15 21" id="KW-0496">Mitochondrion</keyword>
<evidence type="ECO:0000256" key="16">
    <source>
        <dbReference type="ARBA" id="ARBA00023136"/>
    </source>
</evidence>
<evidence type="ECO:0000256" key="3">
    <source>
        <dbReference type="ARBA" id="ARBA00007012"/>
    </source>
</evidence>
<proteinExistence type="inferred from homology"/>
<feature type="transmembrane region" description="Helical" evidence="19">
    <location>
        <begin position="27"/>
        <end position="45"/>
    </location>
</feature>
<dbReference type="EC" id="7.1.1.2" evidence="4"/>
<dbReference type="PANTHER" id="PTHR46552">
    <property type="entry name" value="NADH-UBIQUINONE OXIDOREDUCTASE CHAIN 2"/>
    <property type="match status" value="1"/>
</dbReference>
<evidence type="ECO:0000256" key="5">
    <source>
        <dbReference type="ARBA" id="ARBA00021008"/>
    </source>
</evidence>
<dbReference type="CTD" id="4536"/>
<evidence type="ECO:0000313" key="21">
    <source>
        <dbReference type="EMBL" id="AKG65080.1"/>
    </source>
</evidence>
<keyword evidence="6" id="KW-0813">Transport</keyword>
<dbReference type="RefSeq" id="YP_009171748.1">
    <property type="nucleotide sequence ID" value="NC_028068.1"/>
</dbReference>
<dbReference type="GeneID" id="26047156"/>
<evidence type="ECO:0000256" key="4">
    <source>
        <dbReference type="ARBA" id="ARBA00012944"/>
    </source>
</evidence>
<accession>A0A0N7BW83</accession>
<evidence type="ECO:0000256" key="1">
    <source>
        <dbReference type="ARBA" id="ARBA00003257"/>
    </source>
</evidence>
<dbReference type="GO" id="GO:0005743">
    <property type="term" value="C:mitochondrial inner membrane"/>
    <property type="evidence" value="ECO:0007669"/>
    <property type="project" value="UniProtKB-SubCell"/>
</dbReference>
<geneLocation type="mitochondrion" evidence="21"/>
<comment type="function">
    <text evidence="1">Core subunit of the mitochondrial membrane respiratory chain NADH dehydrogenase (Complex I) that is believed to belong to the minimal assembly required for catalysis. Complex I functions in the transfer of electrons from NADH to the respiratory chain. The immediate electron acceptor for the enzyme is believed to be ubiquinone.</text>
</comment>
<keyword evidence="16 19" id="KW-0472">Membrane</keyword>
<organism evidence="21">
    <name type="scientific">Tetragnatha nitens</name>
    <dbReference type="NCBI Taxonomy" id="545214"/>
    <lineage>
        <taxon>Eukaryota</taxon>
        <taxon>Metazoa</taxon>
        <taxon>Ecdysozoa</taxon>
        <taxon>Arthropoda</taxon>
        <taxon>Chelicerata</taxon>
        <taxon>Arachnida</taxon>
        <taxon>Araneae</taxon>
        <taxon>Araneomorphae</taxon>
        <taxon>Entelegynae</taxon>
        <taxon>Araneoidea</taxon>
        <taxon>Tetragnathidae</taxon>
        <taxon>Tetragnatha</taxon>
    </lineage>
</organism>
<evidence type="ECO:0000259" key="20">
    <source>
        <dbReference type="Pfam" id="PF00361"/>
    </source>
</evidence>
<dbReference type="EMBL" id="KP306790">
    <property type="protein sequence ID" value="AKG65080.1"/>
    <property type="molecule type" value="Genomic_DNA"/>
</dbReference>
<dbReference type="GO" id="GO:0008137">
    <property type="term" value="F:NADH dehydrogenase (ubiquinone) activity"/>
    <property type="evidence" value="ECO:0007669"/>
    <property type="project" value="UniProtKB-EC"/>
</dbReference>
<feature type="transmembrane region" description="Helical" evidence="19">
    <location>
        <begin position="5"/>
        <end position="21"/>
    </location>
</feature>
<protein>
    <recommendedName>
        <fullName evidence="5">NADH-ubiquinone oxidoreductase chain 2</fullName>
        <ecNumber evidence="4">7.1.1.2</ecNumber>
    </recommendedName>
    <alternativeName>
        <fullName evidence="17">NADH dehydrogenase subunit 2</fullName>
    </alternativeName>
</protein>
<reference evidence="21" key="1">
    <citation type="submission" date="2014-12" db="EMBL/GenBank/DDBJ databases">
        <authorList>
            <person name="Jaenicke S."/>
        </authorList>
    </citation>
    <scope>NUCLEOTIDE SEQUENCE</scope>
</reference>
<keyword evidence="14" id="KW-0830">Ubiquinone</keyword>
<evidence type="ECO:0000256" key="10">
    <source>
        <dbReference type="ARBA" id="ARBA00022967"/>
    </source>
</evidence>
<evidence type="ECO:0000256" key="19">
    <source>
        <dbReference type="SAM" id="Phobius"/>
    </source>
</evidence>
<dbReference type="PANTHER" id="PTHR46552:SF1">
    <property type="entry name" value="NADH-UBIQUINONE OXIDOREDUCTASE CHAIN 2"/>
    <property type="match status" value="1"/>
</dbReference>
<evidence type="ECO:0000256" key="14">
    <source>
        <dbReference type="ARBA" id="ARBA00023075"/>
    </source>
</evidence>
<evidence type="ECO:0000256" key="18">
    <source>
        <dbReference type="ARBA" id="ARBA00049551"/>
    </source>
</evidence>
<evidence type="ECO:0000256" key="6">
    <source>
        <dbReference type="ARBA" id="ARBA00022448"/>
    </source>
</evidence>
<dbReference type="InterPro" id="IPR050175">
    <property type="entry name" value="Complex_I_Subunit_2"/>
</dbReference>
<evidence type="ECO:0000256" key="9">
    <source>
        <dbReference type="ARBA" id="ARBA00022792"/>
    </source>
</evidence>
<dbReference type="AlphaFoldDB" id="A0A0N7BW83"/>
<dbReference type="GO" id="GO:0006120">
    <property type="term" value="P:mitochondrial electron transport, NADH to ubiquinone"/>
    <property type="evidence" value="ECO:0007669"/>
    <property type="project" value="TreeGrafter"/>
</dbReference>
<evidence type="ECO:0000256" key="8">
    <source>
        <dbReference type="ARBA" id="ARBA00022692"/>
    </source>
</evidence>
<comment type="similarity">
    <text evidence="3">Belongs to the complex I subunit 2 family.</text>
</comment>
<evidence type="ECO:0000256" key="7">
    <source>
        <dbReference type="ARBA" id="ARBA00022660"/>
    </source>
</evidence>
<feature type="domain" description="NADH:quinone oxidoreductase/Mrp antiporter transmembrane" evidence="20">
    <location>
        <begin position="83"/>
        <end position="264"/>
    </location>
</feature>
<evidence type="ECO:0000256" key="13">
    <source>
        <dbReference type="ARBA" id="ARBA00023027"/>
    </source>
</evidence>
<evidence type="ECO:0000256" key="11">
    <source>
        <dbReference type="ARBA" id="ARBA00022982"/>
    </source>
</evidence>
<keyword evidence="10" id="KW-1278">Translocase</keyword>
<evidence type="ECO:0000256" key="15">
    <source>
        <dbReference type="ARBA" id="ARBA00023128"/>
    </source>
</evidence>
<feature type="transmembrane region" description="Helical" evidence="19">
    <location>
        <begin position="125"/>
        <end position="149"/>
    </location>
</feature>
<comment type="catalytic activity">
    <reaction evidence="18">
        <text>a ubiquinone + NADH + 5 H(+)(in) = a ubiquinol + NAD(+) + 4 H(+)(out)</text>
        <dbReference type="Rhea" id="RHEA:29091"/>
        <dbReference type="Rhea" id="RHEA-COMP:9565"/>
        <dbReference type="Rhea" id="RHEA-COMP:9566"/>
        <dbReference type="ChEBI" id="CHEBI:15378"/>
        <dbReference type="ChEBI" id="CHEBI:16389"/>
        <dbReference type="ChEBI" id="CHEBI:17976"/>
        <dbReference type="ChEBI" id="CHEBI:57540"/>
        <dbReference type="ChEBI" id="CHEBI:57945"/>
        <dbReference type="EC" id="7.1.1.2"/>
    </reaction>
</comment>
<keyword evidence="8 19" id="KW-0812">Transmembrane</keyword>
<keyword evidence="9" id="KW-0999">Mitochondrion inner membrane</keyword>
<keyword evidence="12 19" id="KW-1133">Transmembrane helix</keyword>
<feature type="transmembrane region" description="Helical" evidence="19">
    <location>
        <begin position="255"/>
        <end position="274"/>
    </location>
</feature>
<sequence>MISYFGLLFMMLYLSSFFVVLGAESWFLLWVGLEINMISFILLIYKKNTMNVEVSLKYFFIQGIGSAMLLMILTLKSSYFSEILILILSYKMGVGPFFFWFPNFCEGISWISCILVMTLQKLIPFIFFSMFICFMIWVILLMSMMIGVLGCFNECNMKKFMAFSSIHYAGWMMLSTFMGSYLWILYLGGYLFMMFGVLLSMGHKNILNTSDFLNFKNPLLFFVSMINMGGMPPMLGFFLKWWIFMYMLNFSMEMLWVVVIFSVLMFYMYCRLVFHLMMGYQFNYGFRSFINKSFMTTTYEYVYMGAMFLTP</sequence>
<evidence type="ECO:0000256" key="2">
    <source>
        <dbReference type="ARBA" id="ARBA00004448"/>
    </source>
</evidence>
<dbReference type="InterPro" id="IPR001750">
    <property type="entry name" value="ND/Mrp_TM"/>
</dbReference>
<feature type="transmembrane region" description="Helical" evidence="19">
    <location>
        <begin position="219"/>
        <end position="243"/>
    </location>
</feature>
<keyword evidence="13" id="KW-0520">NAD</keyword>
<gene>
    <name evidence="21" type="primary">ND2</name>
</gene>
<dbReference type="Pfam" id="PF00361">
    <property type="entry name" value="Proton_antipo_M"/>
    <property type="match status" value="1"/>
</dbReference>
<feature type="transmembrane region" description="Helical" evidence="19">
    <location>
        <begin position="57"/>
        <end position="77"/>
    </location>
</feature>